<keyword evidence="3" id="KW-0805">Transcription regulation</keyword>
<dbReference type="InterPro" id="IPR002078">
    <property type="entry name" value="Sigma_54_int"/>
</dbReference>
<dbReference type="Pfam" id="PF02954">
    <property type="entry name" value="HTH_8"/>
    <property type="match status" value="1"/>
</dbReference>
<organism evidence="8 9">
    <name type="scientific">Archangium gephyra</name>
    <dbReference type="NCBI Taxonomy" id="48"/>
    <lineage>
        <taxon>Bacteria</taxon>
        <taxon>Pseudomonadati</taxon>
        <taxon>Myxococcota</taxon>
        <taxon>Myxococcia</taxon>
        <taxon>Myxococcales</taxon>
        <taxon>Cystobacterineae</taxon>
        <taxon>Archangiaceae</taxon>
        <taxon>Archangium</taxon>
    </lineage>
</organism>
<dbReference type="InterPro" id="IPR009057">
    <property type="entry name" value="Homeodomain-like_sf"/>
</dbReference>
<dbReference type="CDD" id="cd00009">
    <property type="entry name" value="AAA"/>
    <property type="match status" value="1"/>
</dbReference>
<feature type="domain" description="Sigma-54 factor interaction" evidence="7">
    <location>
        <begin position="5"/>
        <end position="234"/>
    </location>
</feature>
<evidence type="ECO:0000256" key="6">
    <source>
        <dbReference type="SAM" id="MobiDB-lite"/>
    </source>
</evidence>
<keyword evidence="5" id="KW-0804">Transcription</keyword>
<dbReference type="Pfam" id="PF00158">
    <property type="entry name" value="Sigma54_activat"/>
    <property type="match status" value="1"/>
</dbReference>
<keyword evidence="1" id="KW-0547">Nucleotide-binding</keyword>
<dbReference type="SMART" id="SM00382">
    <property type="entry name" value="AAA"/>
    <property type="match status" value="1"/>
</dbReference>
<dbReference type="PANTHER" id="PTHR32071">
    <property type="entry name" value="TRANSCRIPTIONAL REGULATORY PROTEIN"/>
    <property type="match status" value="1"/>
</dbReference>
<dbReference type="InterPro" id="IPR025944">
    <property type="entry name" value="Sigma_54_int_dom_CS"/>
</dbReference>
<dbReference type="PANTHER" id="PTHR32071:SF117">
    <property type="entry name" value="PTS-DEPENDENT DIHYDROXYACETONE KINASE OPERON REGULATORY PROTEIN-RELATED"/>
    <property type="match status" value="1"/>
</dbReference>
<evidence type="ECO:0000256" key="3">
    <source>
        <dbReference type="ARBA" id="ARBA00023015"/>
    </source>
</evidence>
<dbReference type="Pfam" id="PF25601">
    <property type="entry name" value="AAA_lid_14"/>
    <property type="match status" value="1"/>
</dbReference>
<reference evidence="8 9" key="1">
    <citation type="submission" date="2018-08" db="EMBL/GenBank/DDBJ databases">
        <title>Genomic Encyclopedia of Archaeal and Bacterial Type Strains, Phase II (KMG-II): from individual species to whole genera.</title>
        <authorList>
            <person name="Goeker M."/>
        </authorList>
    </citation>
    <scope>NUCLEOTIDE SEQUENCE [LARGE SCALE GENOMIC DNA]</scope>
    <source>
        <strain evidence="8 9">DSM 2261</strain>
    </source>
</reference>
<dbReference type="EMBL" id="QUMU01000013">
    <property type="protein sequence ID" value="REG25031.1"/>
    <property type="molecule type" value="Genomic_DNA"/>
</dbReference>
<dbReference type="Proteomes" id="UP000256345">
    <property type="component" value="Unassembled WGS sequence"/>
</dbReference>
<dbReference type="InterPro" id="IPR058031">
    <property type="entry name" value="AAA_lid_NorR"/>
</dbReference>
<accession>A0ABX9JR76</accession>
<evidence type="ECO:0000313" key="9">
    <source>
        <dbReference type="Proteomes" id="UP000256345"/>
    </source>
</evidence>
<dbReference type="SUPFAM" id="SSF46689">
    <property type="entry name" value="Homeodomain-like"/>
    <property type="match status" value="1"/>
</dbReference>
<dbReference type="InterPro" id="IPR002197">
    <property type="entry name" value="HTH_Fis"/>
</dbReference>
<dbReference type="Gene3D" id="3.40.50.300">
    <property type="entry name" value="P-loop containing nucleotide triphosphate hydrolases"/>
    <property type="match status" value="1"/>
</dbReference>
<keyword evidence="4" id="KW-0238">DNA-binding</keyword>
<dbReference type="Gene3D" id="1.10.10.60">
    <property type="entry name" value="Homeodomain-like"/>
    <property type="match status" value="1"/>
</dbReference>
<feature type="region of interest" description="Disordered" evidence="6">
    <location>
        <begin position="250"/>
        <end position="270"/>
    </location>
</feature>
<dbReference type="RefSeq" id="WP_082175292.1">
    <property type="nucleotide sequence ID" value="NZ_CP011509.1"/>
</dbReference>
<dbReference type="PROSITE" id="PS50045">
    <property type="entry name" value="SIGMA54_INTERACT_4"/>
    <property type="match status" value="1"/>
</dbReference>
<keyword evidence="9" id="KW-1185">Reference proteome</keyword>
<sequence>MTAQILGNSRIHERLLELVTSASSTDAEVLIHGPSGVGKELYARRIHELSTRARASFIPVNCGALPPELFENELFGHAGGAFTGARTRAVGLVAEAHQGTLFLDEIDSLPLAGQVKLLRFIQQKEYRPLGDTRLHRSDVRIIAATNADLVAEVKKGRFRFDLFFRLRVLPIWVPPLKERREDIPLLLQHFIHRYASEYGKALLTFSEAALQRLWEYDWPGNIRELENCARYLLCTHGGSVVEAEDLPTLQDFAPEPSAPPPPSSSPHETFQAAKRRVVSAFERQYLEASLRAHDGNIAAAARASGKHRRAFFELMRRHGLTR</sequence>
<evidence type="ECO:0000256" key="4">
    <source>
        <dbReference type="ARBA" id="ARBA00023125"/>
    </source>
</evidence>
<evidence type="ECO:0000313" key="8">
    <source>
        <dbReference type="EMBL" id="REG25031.1"/>
    </source>
</evidence>
<comment type="caution">
    <text evidence="8">The sequence shown here is derived from an EMBL/GenBank/DDBJ whole genome shotgun (WGS) entry which is preliminary data.</text>
</comment>
<evidence type="ECO:0000256" key="2">
    <source>
        <dbReference type="ARBA" id="ARBA00022840"/>
    </source>
</evidence>
<dbReference type="SUPFAM" id="SSF52540">
    <property type="entry name" value="P-loop containing nucleoside triphosphate hydrolases"/>
    <property type="match status" value="1"/>
</dbReference>
<evidence type="ECO:0000256" key="1">
    <source>
        <dbReference type="ARBA" id="ARBA00022741"/>
    </source>
</evidence>
<evidence type="ECO:0000259" key="7">
    <source>
        <dbReference type="PROSITE" id="PS50045"/>
    </source>
</evidence>
<dbReference type="PROSITE" id="PS00688">
    <property type="entry name" value="SIGMA54_INTERACT_3"/>
    <property type="match status" value="1"/>
</dbReference>
<dbReference type="InterPro" id="IPR027417">
    <property type="entry name" value="P-loop_NTPase"/>
</dbReference>
<gene>
    <name evidence="8" type="ORF">ATI61_11394</name>
</gene>
<name>A0ABX9JR76_9BACT</name>
<proteinExistence type="predicted"/>
<dbReference type="InterPro" id="IPR003593">
    <property type="entry name" value="AAA+_ATPase"/>
</dbReference>
<evidence type="ECO:0000256" key="5">
    <source>
        <dbReference type="ARBA" id="ARBA00023163"/>
    </source>
</evidence>
<protein>
    <submittedName>
        <fullName evidence="8">Regulatory Fis family protein</fullName>
    </submittedName>
</protein>
<keyword evidence="2" id="KW-0067">ATP-binding</keyword>
<dbReference type="Gene3D" id="1.10.8.60">
    <property type="match status" value="1"/>
</dbReference>